<dbReference type="EMBL" id="CP012900">
    <property type="protein sequence ID" value="ALJ28293.1"/>
    <property type="molecule type" value="Genomic_DNA"/>
</dbReference>
<dbReference type="Gene3D" id="3.60.21.10">
    <property type="match status" value="1"/>
</dbReference>
<dbReference type="Proteomes" id="UP000061010">
    <property type="component" value="Chromosome"/>
</dbReference>
<dbReference type="SUPFAM" id="SSF56300">
    <property type="entry name" value="Metallo-dependent phosphatases"/>
    <property type="match status" value="1"/>
</dbReference>
<accession>A0A0S1AZP4</accession>
<organism evidence="5 6">
    <name type="scientific">Stenotrophomonas acidaminiphila</name>
    <dbReference type="NCBI Taxonomy" id="128780"/>
    <lineage>
        <taxon>Bacteria</taxon>
        <taxon>Pseudomonadati</taxon>
        <taxon>Pseudomonadota</taxon>
        <taxon>Gammaproteobacteria</taxon>
        <taxon>Lysobacterales</taxon>
        <taxon>Lysobacteraceae</taxon>
        <taxon>Stenotrophomonas</taxon>
    </lineage>
</organism>
<feature type="domain" description="Calcineurin-like phosphoesterase" evidence="4">
    <location>
        <begin position="74"/>
        <end position="234"/>
    </location>
</feature>
<dbReference type="PATRIC" id="fig|128780.6.peg.1925"/>
<dbReference type="AlphaFoldDB" id="A0A0S1AZP4"/>
<evidence type="ECO:0000259" key="4">
    <source>
        <dbReference type="Pfam" id="PF00149"/>
    </source>
</evidence>
<evidence type="ECO:0000313" key="6">
    <source>
        <dbReference type="Proteomes" id="UP000061010"/>
    </source>
</evidence>
<keyword evidence="6" id="KW-1185">Reference proteome</keyword>
<evidence type="ECO:0000313" key="5">
    <source>
        <dbReference type="EMBL" id="ALJ28293.1"/>
    </source>
</evidence>
<dbReference type="PANTHER" id="PTHR31302">
    <property type="entry name" value="TRANSMEMBRANE PROTEIN WITH METALLOPHOSPHOESTERASE DOMAIN-RELATED"/>
    <property type="match status" value="1"/>
</dbReference>
<protein>
    <submittedName>
        <fullName evidence="5">Transmembrane phosphoesterase</fullName>
    </submittedName>
</protein>
<dbReference type="GO" id="GO:0008758">
    <property type="term" value="F:UDP-2,3-diacylglucosamine hydrolase activity"/>
    <property type="evidence" value="ECO:0007669"/>
    <property type="project" value="TreeGrafter"/>
</dbReference>
<gene>
    <name evidence="5" type="ORF">AOT14_19160</name>
</gene>
<proteinExistence type="predicted"/>
<evidence type="ECO:0000256" key="2">
    <source>
        <dbReference type="ARBA" id="ARBA00022801"/>
    </source>
</evidence>
<name>A0A0S1AZP4_9GAMM</name>
<dbReference type="GO" id="GO:0046872">
    <property type="term" value="F:metal ion binding"/>
    <property type="evidence" value="ECO:0007669"/>
    <property type="project" value="UniProtKB-KW"/>
</dbReference>
<sequence>MDKVLAKQLLFHGSWLVLPAIAWLLWRWRRERRYRPVLGVLLLGCGLFAWARFIEPQWIRVAHTELPGTGMQVRIALVSDIHLGVYKDRRFLQRLVARLDTLPVDAVVIAGDLTYEPQRLVLSEAFSPLSALRVPVYAVLGNHDQQAPGPDIDAALRAALRANGVRIIEGMRFTDADGIRWAGLGDRWAGKDDPRFLREAPGHLPAIVVAHNPDSAMDLLPGDAAIVLAGHTHGGQIRIHWLYRKVIPSAHGFDRGEQVAPAAAGPVRVFTTRGVGEVGLPLRLFNPPTIDVLQLRP</sequence>
<dbReference type="InterPro" id="IPR004843">
    <property type="entry name" value="Calcineurin-like_PHP"/>
</dbReference>
<evidence type="ECO:0000256" key="3">
    <source>
        <dbReference type="SAM" id="Phobius"/>
    </source>
</evidence>
<dbReference type="PANTHER" id="PTHR31302:SF31">
    <property type="entry name" value="PHOSPHODIESTERASE YAEI"/>
    <property type="match status" value="1"/>
</dbReference>
<dbReference type="GO" id="GO:0016020">
    <property type="term" value="C:membrane"/>
    <property type="evidence" value="ECO:0007669"/>
    <property type="project" value="GOC"/>
</dbReference>
<feature type="transmembrane region" description="Helical" evidence="3">
    <location>
        <begin position="6"/>
        <end position="25"/>
    </location>
</feature>
<keyword evidence="2" id="KW-0378">Hydrolase</keyword>
<dbReference type="KEGG" id="sacz:AOT14_19160"/>
<feature type="transmembrane region" description="Helical" evidence="3">
    <location>
        <begin position="37"/>
        <end position="54"/>
    </location>
</feature>
<keyword evidence="3 5" id="KW-0812">Transmembrane</keyword>
<keyword evidence="3" id="KW-1133">Transmembrane helix</keyword>
<reference evidence="5 6" key="1">
    <citation type="journal article" date="2015" name="Genome Announc.">
        <title>Complete Genome Sequencing of Stenotrophomonas acidaminiphila ZAC14D2_NAIMI4_2, a Multidrug-Resistant Strain Isolated from Sediments of a Polluted River in Mexico, Uncovers New Antibiotic Resistance Genes and a Novel Class-II Lasso Peptide Biosynthesis Gene Cluster.</title>
        <authorList>
            <person name="Vinuesa P."/>
            <person name="Ochoa-Sanchez L.E."/>
        </authorList>
    </citation>
    <scope>NUCLEOTIDE SEQUENCE [LARGE SCALE GENOMIC DNA]</scope>
    <source>
        <strain evidence="5 6">ZAC14D2_NAIMI4_2</strain>
    </source>
</reference>
<evidence type="ECO:0000256" key="1">
    <source>
        <dbReference type="ARBA" id="ARBA00022723"/>
    </source>
</evidence>
<keyword evidence="1" id="KW-0479">Metal-binding</keyword>
<dbReference type="Pfam" id="PF00149">
    <property type="entry name" value="Metallophos"/>
    <property type="match status" value="1"/>
</dbReference>
<keyword evidence="3" id="KW-0472">Membrane</keyword>
<dbReference type="InterPro" id="IPR051158">
    <property type="entry name" value="Metallophosphoesterase_sf"/>
</dbReference>
<dbReference type="OrthoDB" id="9780884at2"/>
<dbReference type="GO" id="GO:0009245">
    <property type="term" value="P:lipid A biosynthetic process"/>
    <property type="evidence" value="ECO:0007669"/>
    <property type="project" value="TreeGrafter"/>
</dbReference>
<dbReference type="InterPro" id="IPR029052">
    <property type="entry name" value="Metallo-depent_PP-like"/>
</dbReference>